<protein>
    <submittedName>
        <fullName evidence="1">Uncharacterized protein</fullName>
    </submittedName>
</protein>
<dbReference type="EMBL" id="MN740955">
    <property type="protein sequence ID" value="QHU19781.1"/>
    <property type="molecule type" value="Genomic_DNA"/>
</dbReference>
<evidence type="ECO:0000313" key="1">
    <source>
        <dbReference type="EMBL" id="QHU19781.1"/>
    </source>
</evidence>
<dbReference type="AlphaFoldDB" id="A0A6C0KRG4"/>
<organism evidence="1">
    <name type="scientific">viral metagenome</name>
    <dbReference type="NCBI Taxonomy" id="1070528"/>
    <lineage>
        <taxon>unclassified sequences</taxon>
        <taxon>metagenomes</taxon>
        <taxon>organismal metagenomes</taxon>
    </lineage>
</organism>
<proteinExistence type="predicted"/>
<accession>A0A6C0KRG4</accession>
<name>A0A6C0KRG4_9ZZZZ</name>
<sequence>MSDINHYILRVGDGGNFIKGFAKRLWAVRDSHKSFLEKVKQGDKIWLIRSKTSEDLYSGKIIAVADFEYKNERIVGPLVSLTPTNEEIGWGDSEGGNCNIEIHYNNLYNLSALNLYTGQRGQCVVTNYNNVKEKLLVNLPEEYERIVYYSQITNSM</sequence>
<reference evidence="1" key="1">
    <citation type="journal article" date="2020" name="Nature">
        <title>Giant virus diversity and host interactions through global metagenomics.</title>
        <authorList>
            <person name="Schulz F."/>
            <person name="Roux S."/>
            <person name="Paez-Espino D."/>
            <person name="Jungbluth S."/>
            <person name="Walsh D.A."/>
            <person name="Denef V.J."/>
            <person name="McMahon K.D."/>
            <person name="Konstantinidis K.T."/>
            <person name="Eloe-Fadrosh E.A."/>
            <person name="Kyrpides N.C."/>
            <person name="Woyke T."/>
        </authorList>
    </citation>
    <scope>NUCLEOTIDE SEQUENCE</scope>
    <source>
        <strain evidence="1">GVMAG-S-3300013014-113</strain>
    </source>
</reference>